<evidence type="ECO:0000256" key="2">
    <source>
        <dbReference type="ARBA" id="ARBA00023125"/>
    </source>
</evidence>
<keyword evidence="6" id="KW-1185">Reference proteome</keyword>
<dbReference type="PRINTS" id="PR00035">
    <property type="entry name" value="HTHGNTR"/>
</dbReference>
<dbReference type="SUPFAM" id="SSF48008">
    <property type="entry name" value="GntR ligand-binding domain-like"/>
    <property type="match status" value="1"/>
</dbReference>
<dbReference type="InterPro" id="IPR036390">
    <property type="entry name" value="WH_DNA-bd_sf"/>
</dbReference>
<proteinExistence type="predicted"/>
<dbReference type="Pfam" id="PF07729">
    <property type="entry name" value="FCD"/>
    <property type="match status" value="1"/>
</dbReference>
<name>A0ABU5I0H4_9HYPH</name>
<dbReference type="SUPFAM" id="SSF46785">
    <property type="entry name" value="Winged helix' DNA-binding domain"/>
    <property type="match status" value="1"/>
</dbReference>
<evidence type="ECO:0000256" key="3">
    <source>
        <dbReference type="ARBA" id="ARBA00023163"/>
    </source>
</evidence>
<dbReference type="Pfam" id="PF00392">
    <property type="entry name" value="GntR"/>
    <property type="match status" value="1"/>
</dbReference>
<dbReference type="SMART" id="SM00345">
    <property type="entry name" value="HTH_GNTR"/>
    <property type="match status" value="1"/>
</dbReference>
<dbReference type="InterPro" id="IPR000524">
    <property type="entry name" value="Tscrpt_reg_HTH_GntR"/>
</dbReference>
<dbReference type="Proteomes" id="UP001294412">
    <property type="component" value="Unassembled WGS sequence"/>
</dbReference>
<dbReference type="PANTHER" id="PTHR43537">
    <property type="entry name" value="TRANSCRIPTIONAL REGULATOR, GNTR FAMILY"/>
    <property type="match status" value="1"/>
</dbReference>
<dbReference type="Gene3D" id="1.20.120.530">
    <property type="entry name" value="GntR ligand-binding domain-like"/>
    <property type="match status" value="1"/>
</dbReference>
<organism evidence="5 6">
    <name type="scientific">Fulvimarina uroteuthidis</name>
    <dbReference type="NCBI Taxonomy" id="3098149"/>
    <lineage>
        <taxon>Bacteria</taxon>
        <taxon>Pseudomonadati</taxon>
        <taxon>Pseudomonadota</taxon>
        <taxon>Alphaproteobacteria</taxon>
        <taxon>Hyphomicrobiales</taxon>
        <taxon>Aurantimonadaceae</taxon>
        <taxon>Fulvimarina</taxon>
    </lineage>
</organism>
<evidence type="ECO:0000256" key="1">
    <source>
        <dbReference type="ARBA" id="ARBA00023015"/>
    </source>
</evidence>
<evidence type="ECO:0000313" key="6">
    <source>
        <dbReference type="Proteomes" id="UP001294412"/>
    </source>
</evidence>
<reference evidence="5 6" key="1">
    <citation type="submission" date="2023-12" db="EMBL/GenBank/DDBJ databases">
        <title>Description of Novel Strain Fulvimarina sp. 2208YS6-2-32 isolated from Uroteuthis (Photololigo) edulis.</title>
        <authorList>
            <person name="Park J.-S."/>
        </authorList>
    </citation>
    <scope>NUCLEOTIDE SEQUENCE [LARGE SCALE GENOMIC DNA]</scope>
    <source>
        <strain evidence="5 6">2208YS6-2-32</strain>
    </source>
</reference>
<dbReference type="EMBL" id="JAXLPB010000002">
    <property type="protein sequence ID" value="MDY8108883.1"/>
    <property type="molecule type" value="Genomic_DNA"/>
</dbReference>
<dbReference type="Gene3D" id="1.10.10.10">
    <property type="entry name" value="Winged helix-like DNA-binding domain superfamily/Winged helix DNA-binding domain"/>
    <property type="match status" value="1"/>
</dbReference>
<sequence>MTSLAALEDALVRPALSLEISERLRQMIMEGELKAGEKVPEKALTERFGVSRTPVREAVKILAHDGLVELVQNRGAIVARQTAGELAELFPVIAALEGAAGELAAIRATIAEIARLARLCADLRLAYEEADRPSYFEINQKIHTGILDAARNPTLSRQHATLAQRVFRARYQANLSPERWLTATQEHEAIQAALEARDGKRLADLMREHLMHKLDALMRSPASE</sequence>
<accession>A0ABU5I0H4</accession>
<gene>
    <name evidence="5" type="ORF">U0C82_06960</name>
</gene>
<dbReference type="CDD" id="cd07377">
    <property type="entry name" value="WHTH_GntR"/>
    <property type="match status" value="1"/>
</dbReference>
<keyword evidence="3" id="KW-0804">Transcription</keyword>
<evidence type="ECO:0000259" key="4">
    <source>
        <dbReference type="PROSITE" id="PS50949"/>
    </source>
</evidence>
<keyword evidence="2" id="KW-0238">DNA-binding</keyword>
<protein>
    <submittedName>
        <fullName evidence="5">GntR family transcriptional regulator</fullName>
    </submittedName>
</protein>
<dbReference type="InterPro" id="IPR008920">
    <property type="entry name" value="TF_FadR/GntR_C"/>
</dbReference>
<comment type="caution">
    <text evidence="5">The sequence shown here is derived from an EMBL/GenBank/DDBJ whole genome shotgun (WGS) entry which is preliminary data.</text>
</comment>
<feature type="domain" description="HTH gntR-type" evidence="4">
    <location>
        <begin position="14"/>
        <end position="81"/>
    </location>
</feature>
<dbReference type="InterPro" id="IPR011711">
    <property type="entry name" value="GntR_C"/>
</dbReference>
<keyword evidence="1" id="KW-0805">Transcription regulation</keyword>
<dbReference type="InterPro" id="IPR036388">
    <property type="entry name" value="WH-like_DNA-bd_sf"/>
</dbReference>
<dbReference type="SMART" id="SM00895">
    <property type="entry name" value="FCD"/>
    <property type="match status" value="1"/>
</dbReference>
<dbReference type="RefSeq" id="WP_322186350.1">
    <property type="nucleotide sequence ID" value="NZ_JAXLPB010000002.1"/>
</dbReference>
<dbReference type="PROSITE" id="PS50949">
    <property type="entry name" value="HTH_GNTR"/>
    <property type="match status" value="1"/>
</dbReference>
<evidence type="ECO:0000313" key="5">
    <source>
        <dbReference type="EMBL" id="MDY8108883.1"/>
    </source>
</evidence>
<dbReference type="PANTHER" id="PTHR43537:SF50">
    <property type="entry name" value="TRANSCRIPTIONAL REGULATORY PROTEIN"/>
    <property type="match status" value="1"/>
</dbReference>